<dbReference type="Proteomes" id="UP000774326">
    <property type="component" value="Unassembled WGS sequence"/>
</dbReference>
<accession>A0A9P8Q797</accession>
<dbReference type="EMBL" id="JAEUBG010001843">
    <property type="protein sequence ID" value="KAH3685667.1"/>
    <property type="molecule type" value="Genomic_DNA"/>
</dbReference>
<name>A0A9P8Q797_WICPI</name>
<proteinExistence type="predicted"/>
<reference evidence="1" key="1">
    <citation type="journal article" date="2021" name="Open Biol.">
        <title>Shared evolutionary footprints suggest mitochondrial oxidative damage underlies multiple complex I losses in fungi.</title>
        <authorList>
            <person name="Schikora-Tamarit M.A."/>
            <person name="Marcet-Houben M."/>
            <person name="Nosek J."/>
            <person name="Gabaldon T."/>
        </authorList>
    </citation>
    <scope>NUCLEOTIDE SEQUENCE</scope>
    <source>
        <strain evidence="1">CBS2887</strain>
    </source>
</reference>
<gene>
    <name evidence="1" type="ORF">WICPIJ_003351</name>
</gene>
<sequence length="70" mass="8068">MAALPFKVWTELVKFLLAKNSLEVFLLYFSIGEPNNDDIGVTANEIVVKIDRMNWVMDNPMASFFETLNR</sequence>
<keyword evidence="2" id="KW-1185">Reference proteome</keyword>
<comment type="caution">
    <text evidence="1">The sequence shown here is derived from an EMBL/GenBank/DDBJ whole genome shotgun (WGS) entry which is preliminary data.</text>
</comment>
<protein>
    <submittedName>
        <fullName evidence="1">Uncharacterized protein</fullName>
    </submittedName>
</protein>
<evidence type="ECO:0000313" key="1">
    <source>
        <dbReference type="EMBL" id="KAH3685667.1"/>
    </source>
</evidence>
<dbReference type="AlphaFoldDB" id="A0A9P8Q797"/>
<evidence type="ECO:0000313" key="2">
    <source>
        <dbReference type="Proteomes" id="UP000774326"/>
    </source>
</evidence>
<organism evidence="1 2">
    <name type="scientific">Wickerhamomyces pijperi</name>
    <name type="common">Yeast</name>
    <name type="synonym">Pichia pijperi</name>
    <dbReference type="NCBI Taxonomy" id="599730"/>
    <lineage>
        <taxon>Eukaryota</taxon>
        <taxon>Fungi</taxon>
        <taxon>Dikarya</taxon>
        <taxon>Ascomycota</taxon>
        <taxon>Saccharomycotina</taxon>
        <taxon>Saccharomycetes</taxon>
        <taxon>Phaffomycetales</taxon>
        <taxon>Wickerhamomycetaceae</taxon>
        <taxon>Wickerhamomyces</taxon>
    </lineage>
</organism>
<reference evidence="1" key="2">
    <citation type="submission" date="2021-01" db="EMBL/GenBank/DDBJ databases">
        <authorList>
            <person name="Schikora-Tamarit M.A."/>
        </authorList>
    </citation>
    <scope>NUCLEOTIDE SEQUENCE</scope>
    <source>
        <strain evidence="1">CBS2887</strain>
    </source>
</reference>